<dbReference type="EMBL" id="SPLM01000036">
    <property type="protein sequence ID" value="TMW65883.1"/>
    <property type="molecule type" value="Genomic_DNA"/>
</dbReference>
<sequence length="316" mass="35040">METTRGRKDAMRGDLSHLESVLQQLSKHEERTHRQSVERTSVQAQHRLLKDQLLSVQEELALAQGRKAELCETLGALQQAKEDQDKENRQLRVELQASREAQNTLLKKVAELETTTNQLKQQYIHSLTCRTKAANELLGKLHITGALGQLTDASIQTSPAQIKNLAGKPKHCVTCVKLQTSFDQVKQELAKELDAAKSSTSVLQEEHQQLKSAHEAILIGAEANAKALEETCAEVTQLQQKLNETKLKIPQTPVSDCAEPRDLADGEDMSEKVKVLEDNLAQLNTYADHLELIINQCASCAVKLQSEGTQDIDESG</sequence>
<keyword evidence="3" id="KW-1185">Reference proteome</keyword>
<dbReference type="AlphaFoldDB" id="A0A8K1CN05"/>
<evidence type="ECO:0000313" key="3">
    <source>
        <dbReference type="Proteomes" id="UP000794436"/>
    </source>
</evidence>
<protein>
    <submittedName>
        <fullName evidence="2">Uncharacterized protein</fullName>
    </submittedName>
</protein>
<evidence type="ECO:0000313" key="2">
    <source>
        <dbReference type="EMBL" id="TMW65883.1"/>
    </source>
</evidence>
<reference evidence="2" key="1">
    <citation type="submission" date="2019-03" db="EMBL/GenBank/DDBJ databases">
        <title>Long read genome sequence of the mycoparasitic Pythium oligandrum ATCC 38472 isolated from sugarbeet rhizosphere.</title>
        <authorList>
            <person name="Gaulin E."/>
        </authorList>
    </citation>
    <scope>NUCLEOTIDE SEQUENCE</scope>
    <source>
        <strain evidence="2">ATCC 38472_TT</strain>
    </source>
</reference>
<dbReference type="OrthoDB" id="126716at2759"/>
<gene>
    <name evidence="2" type="ORF">Poli38472_003648</name>
</gene>
<name>A0A8K1CN05_PYTOL</name>
<accession>A0A8K1CN05</accession>
<feature type="coiled-coil region" evidence="1">
    <location>
        <begin position="186"/>
        <end position="248"/>
    </location>
</feature>
<proteinExistence type="predicted"/>
<keyword evidence="1" id="KW-0175">Coiled coil</keyword>
<feature type="coiled-coil region" evidence="1">
    <location>
        <begin position="74"/>
        <end position="122"/>
    </location>
</feature>
<evidence type="ECO:0000256" key="1">
    <source>
        <dbReference type="SAM" id="Coils"/>
    </source>
</evidence>
<organism evidence="2 3">
    <name type="scientific">Pythium oligandrum</name>
    <name type="common">Mycoparasitic fungus</name>
    <dbReference type="NCBI Taxonomy" id="41045"/>
    <lineage>
        <taxon>Eukaryota</taxon>
        <taxon>Sar</taxon>
        <taxon>Stramenopiles</taxon>
        <taxon>Oomycota</taxon>
        <taxon>Peronosporomycetes</taxon>
        <taxon>Pythiales</taxon>
        <taxon>Pythiaceae</taxon>
        <taxon>Pythium</taxon>
    </lineage>
</organism>
<comment type="caution">
    <text evidence="2">The sequence shown here is derived from an EMBL/GenBank/DDBJ whole genome shotgun (WGS) entry which is preliminary data.</text>
</comment>
<dbReference type="Proteomes" id="UP000794436">
    <property type="component" value="Unassembled WGS sequence"/>
</dbReference>